<reference evidence="1" key="1">
    <citation type="journal article" date="2013" name="J. Plant Res.">
        <title>Effect of fungi and light on seed germination of three Opuntia species from semiarid lands of central Mexico.</title>
        <authorList>
            <person name="Delgado-Sanchez P."/>
            <person name="Jimenez-Bremont J.F."/>
            <person name="Guerrero-Gonzalez Mde L."/>
            <person name="Flores J."/>
        </authorList>
    </citation>
    <scope>NUCLEOTIDE SEQUENCE</scope>
    <source>
        <tissue evidence="1">Cladode</tissue>
    </source>
</reference>
<dbReference type="AlphaFoldDB" id="A0A7C9E2F7"/>
<dbReference type="EMBL" id="GISG01191076">
    <property type="protein sequence ID" value="MBA4656247.1"/>
    <property type="molecule type" value="Transcribed_RNA"/>
</dbReference>
<sequence>MYIQSKDTITNNIEACYVSNSDHPKNNKDYFFYQKQPCKFTSNTYAMASTGRNFLLNFAALEQRFCNTNASVAVHIMLAANRHISLGTTNQLCSGVLGLP</sequence>
<proteinExistence type="predicted"/>
<name>A0A7C9E2F7_OPUST</name>
<evidence type="ECO:0000313" key="1">
    <source>
        <dbReference type="EMBL" id="MBA4656247.1"/>
    </source>
</evidence>
<organism evidence="1">
    <name type="scientific">Opuntia streptacantha</name>
    <name type="common">Prickly pear cactus</name>
    <name type="synonym">Opuntia cardona</name>
    <dbReference type="NCBI Taxonomy" id="393608"/>
    <lineage>
        <taxon>Eukaryota</taxon>
        <taxon>Viridiplantae</taxon>
        <taxon>Streptophyta</taxon>
        <taxon>Embryophyta</taxon>
        <taxon>Tracheophyta</taxon>
        <taxon>Spermatophyta</taxon>
        <taxon>Magnoliopsida</taxon>
        <taxon>eudicotyledons</taxon>
        <taxon>Gunneridae</taxon>
        <taxon>Pentapetalae</taxon>
        <taxon>Caryophyllales</taxon>
        <taxon>Cactineae</taxon>
        <taxon>Cactaceae</taxon>
        <taxon>Opuntioideae</taxon>
        <taxon>Opuntia</taxon>
    </lineage>
</organism>
<accession>A0A7C9E2F7</accession>
<reference evidence="1" key="2">
    <citation type="submission" date="2020-07" db="EMBL/GenBank/DDBJ databases">
        <authorList>
            <person name="Vera ALvarez R."/>
            <person name="Arias-Moreno D.M."/>
            <person name="Jimenez-Jacinto V."/>
            <person name="Jimenez-Bremont J.F."/>
            <person name="Swaminathan K."/>
            <person name="Moose S.P."/>
            <person name="Guerrero-Gonzalez M.L."/>
            <person name="Marino-Ramirez L."/>
            <person name="Landsman D."/>
            <person name="Rodriguez-Kessler M."/>
            <person name="Delgado-Sanchez P."/>
        </authorList>
    </citation>
    <scope>NUCLEOTIDE SEQUENCE</scope>
    <source>
        <tissue evidence="1">Cladode</tissue>
    </source>
</reference>
<protein>
    <submittedName>
        <fullName evidence="1">Uncharacterized protein</fullName>
    </submittedName>
</protein>